<dbReference type="InterPro" id="IPR044136">
    <property type="entry name" value="Lys-tRNA-ligase_II_N"/>
</dbReference>
<dbReference type="Proteomes" id="UP000231152">
    <property type="component" value="Unassembled WGS sequence"/>
</dbReference>
<dbReference type="GO" id="GO:0004824">
    <property type="term" value="F:lysine-tRNA ligase activity"/>
    <property type="evidence" value="ECO:0007669"/>
    <property type="project" value="InterPro"/>
</dbReference>
<keyword evidence="1 6" id="KW-0436">Ligase</keyword>
<gene>
    <name evidence="6" type="ORF">COV04_02445</name>
</gene>
<reference evidence="6 7" key="1">
    <citation type="submission" date="2017-09" db="EMBL/GenBank/DDBJ databases">
        <title>Depth-based differentiation of microbial function through sediment-hosted aquifers and enrichment of novel symbionts in the deep terrestrial subsurface.</title>
        <authorList>
            <person name="Probst A.J."/>
            <person name="Ladd B."/>
            <person name="Jarett J.K."/>
            <person name="Geller-Mcgrath D.E."/>
            <person name="Sieber C.M."/>
            <person name="Emerson J.B."/>
            <person name="Anantharaman K."/>
            <person name="Thomas B.C."/>
            <person name="Malmstrom R."/>
            <person name="Stieglmeier M."/>
            <person name="Klingl A."/>
            <person name="Woyke T."/>
            <person name="Ryan C.M."/>
            <person name="Banfield J.F."/>
        </authorList>
    </citation>
    <scope>NUCLEOTIDE SEQUENCE [LARGE SCALE GENOMIC DNA]</scope>
    <source>
        <strain evidence="6">CG10_big_fil_rev_8_21_14_0_10_48_11</strain>
    </source>
</reference>
<accession>A0A2M8LE97</accession>
<evidence type="ECO:0000256" key="3">
    <source>
        <dbReference type="ARBA" id="ARBA00022840"/>
    </source>
</evidence>
<dbReference type="InterPro" id="IPR018149">
    <property type="entry name" value="Lys-tRNA-synth_II_C"/>
</dbReference>
<dbReference type="AlphaFoldDB" id="A0A2M8LE97"/>
<dbReference type="SUPFAM" id="SSF50249">
    <property type="entry name" value="Nucleic acid-binding proteins"/>
    <property type="match status" value="1"/>
</dbReference>
<evidence type="ECO:0000313" key="6">
    <source>
        <dbReference type="EMBL" id="PJE75779.1"/>
    </source>
</evidence>
<dbReference type="Gene3D" id="2.40.50.140">
    <property type="entry name" value="Nucleic acid-binding proteins"/>
    <property type="match status" value="1"/>
</dbReference>
<dbReference type="PANTHER" id="PTHR42918:SF15">
    <property type="entry name" value="LYSINE--TRNA LIGASE, CHLOROPLASTIC_MITOCHONDRIAL"/>
    <property type="match status" value="1"/>
</dbReference>
<evidence type="ECO:0000256" key="1">
    <source>
        <dbReference type="ARBA" id="ARBA00022598"/>
    </source>
</evidence>
<evidence type="ECO:0000256" key="2">
    <source>
        <dbReference type="ARBA" id="ARBA00022741"/>
    </source>
</evidence>
<dbReference type="Pfam" id="PF01336">
    <property type="entry name" value="tRNA_anti-codon"/>
    <property type="match status" value="1"/>
</dbReference>
<dbReference type="InterPro" id="IPR012340">
    <property type="entry name" value="NA-bd_OB-fold"/>
</dbReference>
<proteinExistence type="predicted"/>
<dbReference type="GO" id="GO:0005829">
    <property type="term" value="C:cytosol"/>
    <property type="evidence" value="ECO:0007669"/>
    <property type="project" value="TreeGrafter"/>
</dbReference>
<protein>
    <submittedName>
        <fullName evidence="6">Lysine--tRNA ligase</fullName>
    </submittedName>
</protein>
<organism evidence="6 7">
    <name type="scientific">Candidatus Uhrbacteria bacterium CG10_big_fil_rev_8_21_14_0_10_48_11</name>
    <dbReference type="NCBI Taxonomy" id="1975037"/>
    <lineage>
        <taxon>Bacteria</taxon>
        <taxon>Candidatus Uhriibacteriota</taxon>
    </lineage>
</organism>
<dbReference type="GO" id="GO:0000049">
    <property type="term" value="F:tRNA binding"/>
    <property type="evidence" value="ECO:0007669"/>
    <property type="project" value="TreeGrafter"/>
</dbReference>
<dbReference type="InterPro" id="IPR004365">
    <property type="entry name" value="NA-bd_OB_tRNA"/>
</dbReference>
<feature type="non-terminal residue" evidence="6">
    <location>
        <position position="352"/>
    </location>
</feature>
<dbReference type="PROSITE" id="PS50862">
    <property type="entry name" value="AA_TRNA_LIGASE_II"/>
    <property type="match status" value="1"/>
</dbReference>
<keyword evidence="4" id="KW-0030">Aminoacyl-tRNA synthetase</keyword>
<sequence length="352" mass="39885">MAEPNDEITTRRQRLEHIRARDIDPYPSTVRRTHTIAEVIENFERILEQKETVTIAGRILSLRPHGGSTFANISDGTGTIQLYVKADEIGEDSYQKLEDIDIADFVSCVGNLFLTKRGEKTLLLNAAPTVISKALRPLPEKWHGLSDIEQRYRKRYLDLIANPKAKEIVYLRAKLLRELRTFLDGKGYLEVDTPILQSIPGGANARPFVTHHNTLNVDLYLRIAPELYLKQLLVGGIPKVYEIARCFRNEGMDPTHNPEFTQIEMYAAYENYEDYMRMVEELLSAVVPAICGSLIVSVDGQSIDFTPPYKRVDWNETLNAALGEKTQNLSDDNLRKLLKKKGVDAEPSDGRG</sequence>
<dbReference type="SUPFAM" id="SSF55681">
    <property type="entry name" value="Class II aaRS and biotin synthetases"/>
    <property type="match status" value="1"/>
</dbReference>
<dbReference type="InterPro" id="IPR004364">
    <property type="entry name" value="Aa-tRNA-synt_II"/>
</dbReference>
<dbReference type="GO" id="GO:0006430">
    <property type="term" value="P:lysyl-tRNA aminoacylation"/>
    <property type="evidence" value="ECO:0007669"/>
    <property type="project" value="InterPro"/>
</dbReference>
<keyword evidence="2" id="KW-0547">Nucleotide-binding</keyword>
<dbReference type="InterPro" id="IPR006195">
    <property type="entry name" value="aa-tRNA-synth_II"/>
</dbReference>
<dbReference type="InterPro" id="IPR045864">
    <property type="entry name" value="aa-tRNA-synth_II/BPL/LPL"/>
</dbReference>
<dbReference type="GO" id="GO:0005524">
    <property type="term" value="F:ATP binding"/>
    <property type="evidence" value="ECO:0007669"/>
    <property type="project" value="UniProtKB-KW"/>
</dbReference>
<dbReference type="Pfam" id="PF00152">
    <property type="entry name" value="tRNA-synt_2"/>
    <property type="match status" value="1"/>
</dbReference>
<comment type="caution">
    <text evidence="6">The sequence shown here is derived from an EMBL/GenBank/DDBJ whole genome shotgun (WGS) entry which is preliminary data.</text>
</comment>
<feature type="domain" description="Aminoacyl-transfer RNA synthetases class-II family profile" evidence="5">
    <location>
        <begin position="171"/>
        <end position="294"/>
    </location>
</feature>
<dbReference type="PANTHER" id="PTHR42918">
    <property type="entry name" value="LYSYL-TRNA SYNTHETASE"/>
    <property type="match status" value="1"/>
</dbReference>
<name>A0A2M8LE97_9BACT</name>
<dbReference type="CDD" id="cd04322">
    <property type="entry name" value="LysRS_N"/>
    <property type="match status" value="1"/>
</dbReference>
<dbReference type="EMBL" id="PFET01000009">
    <property type="protein sequence ID" value="PJE75779.1"/>
    <property type="molecule type" value="Genomic_DNA"/>
</dbReference>
<evidence type="ECO:0000256" key="4">
    <source>
        <dbReference type="ARBA" id="ARBA00023146"/>
    </source>
</evidence>
<evidence type="ECO:0000259" key="5">
    <source>
        <dbReference type="PROSITE" id="PS50862"/>
    </source>
</evidence>
<keyword evidence="3" id="KW-0067">ATP-binding</keyword>
<dbReference type="Gene3D" id="3.30.930.10">
    <property type="entry name" value="Bira Bifunctional Protein, Domain 2"/>
    <property type="match status" value="1"/>
</dbReference>
<dbReference type="PRINTS" id="PR00982">
    <property type="entry name" value="TRNASYNTHLYS"/>
</dbReference>
<evidence type="ECO:0000313" key="7">
    <source>
        <dbReference type="Proteomes" id="UP000231152"/>
    </source>
</evidence>